<sequence>MGNEEAVFVKIAIFTNTFSPHVGGVARSVNSLADGLRARGHQVLVVAPKFPDHEESTDDTVRIPAYQQFAGTDFSVPSPVSLSLTRRLDAFAPDIVHSHHPFLLGGTALRVASARNIPIVYTYHTRYDLYGHYVIQDSDITRRLALGLSIGYCNLCDAVIAPSKSIATFAAQNGVKTMTVVIPTGVNTVPLDETDTAGLRARYAIPADAFVVGHVGRLAQEKNLGYLTDALIRFLHAAPDAHALITGHGEMSAPMAADFAEAGVARRVHMTGVLTGVDLSRAYASMDVFAFSSVSETQGLVLIEAMATGAPVLALDAPGARDVVLDRENGRLLAGDASTETFAETLGWFADRSPDEVGDMRVRAKRTAAEFSQEATIQKTLDLYAALIERQPIRPSIEDSAWNAAKRRLAEQWRTVGHMAYALTDAVLMPERPTDE</sequence>
<dbReference type="Pfam" id="PF13692">
    <property type="entry name" value="Glyco_trans_1_4"/>
    <property type="match status" value="1"/>
</dbReference>
<dbReference type="KEGG" id="daa:AKL17_2545"/>
<dbReference type="Pfam" id="PF13439">
    <property type="entry name" value="Glyco_transf_4"/>
    <property type="match status" value="1"/>
</dbReference>
<protein>
    <submittedName>
        <fullName evidence="2">Glycosyl transferase group 1</fullName>
    </submittedName>
</protein>
<proteinExistence type="predicted"/>
<evidence type="ECO:0000313" key="3">
    <source>
        <dbReference type="Proteomes" id="UP000076128"/>
    </source>
</evidence>
<dbReference type="PATRIC" id="fig|1335048.3.peg.2653"/>
<keyword evidence="3" id="KW-1185">Reference proteome</keyword>
<dbReference type="GO" id="GO:0016757">
    <property type="term" value="F:glycosyltransferase activity"/>
    <property type="evidence" value="ECO:0007669"/>
    <property type="project" value="TreeGrafter"/>
</dbReference>
<dbReference type="RefSeq" id="WP_066813747.1">
    <property type="nucleotide sequence ID" value="NZ_CP012661.1"/>
</dbReference>
<evidence type="ECO:0000259" key="1">
    <source>
        <dbReference type="Pfam" id="PF13439"/>
    </source>
</evidence>
<dbReference type="EMBL" id="CP012661">
    <property type="protein sequence ID" value="AMY69788.1"/>
    <property type="molecule type" value="Genomic_DNA"/>
</dbReference>
<dbReference type="PANTHER" id="PTHR45947">
    <property type="entry name" value="SULFOQUINOVOSYL TRANSFERASE SQD2"/>
    <property type="match status" value="1"/>
</dbReference>
<dbReference type="AlphaFoldDB" id="A0A159Z5T1"/>
<dbReference type="SUPFAM" id="SSF53756">
    <property type="entry name" value="UDP-Glycosyltransferase/glycogen phosphorylase"/>
    <property type="match status" value="1"/>
</dbReference>
<reference evidence="2 3" key="1">
    <citation type="submission" date="2015-09" db="EMBL/GenBank/DDBJ databases">
        <title>Complete genome sequence of Defluviimonas alba cai42t isolated from an oilfield in Xinjiang.</title>
        <authorList>
            <person name="Geng S."/>
            <person name="Pan X."/>
            <person name="Wu X."/>
        </authorList>
    </citation>
    <scope>NUCLEOTIDE SEQUENCE [LARGE SCALE GENOMIC DNA]</scope>
    <source>
        <strain evidence="3">cai42</strain>
    </source>
</reference>
<feature type="domain" description="Glycosyltransferase subfamily 4-like N-terminal" evidence="1">
    <location>
        <begin position="22"/>
        <end position="188"/>
    </location>
</feature>
<dbReference type="InterPro" id="IPR028098">
    <property type="entry name" value="Glyco_trans_4-like_N"/>
</dbReference>
<organism evidence="2 3">
    <name type="scientific">Frigidibacter mobilis</name>
    <dbReference type="NCBI Taxonomy" id="1335048"/>
    <lineage>
        <taxon>Bacteria</taxon>
        <taxon>Pseudomonadati</taxon>
        <taxon>Pseudomonadota</taxon>
        <taxon>Alphaproteobacteria</taxon>
        <taxon>Rhodobacterales</taxon>
        <taxon>Paracoccaceae</taxon>
        <taxon>Frigidibacter</taxon>
    </lineage>
</organism>
<dbReference type="InterPro" id="IPR050194">
    <property type="entry name" value="Glycosyltransferase_grp1"/>
</dbReference>
<dbReference type="Proteomes" id="UP000076128">
    <property type="component" value="Chromosome"/>
</dbReference>
<evidence type="ECO:0000313" key="2">
    <source>
        <dbReference type="EMBL" id="AMY69788.1"/>
    </source>
</evidence>
<keyword evidence="2" id="KW-0808">Transferase</keyword>
<dbReference type="STRING" id="1335048.AKL17_2545"/>
<accession>A0A159Z5T1</accession>
<gene>
    <name evidence="2" type="ORF">AKL17_2545</name>
</gene>
<dbReference type="Gene3D" id="3.40.50.2000">
    <property type="entry name" value="Glycogen Phosphorylase B"/>
    <property type="match status" value="2"/>
</dbReference>
<dbReference type="PANTHER" id="PTHR45947:SF3">
    <property type="entry name" value="SULFOQUINOVOSYL TRANSFERASE SQD2"/>
    <property type="match status" value="1"/>
</dbReference>
<name>A0A159Z5T1_9RHOB</name>